<feature type="transmembrane region" description="Helical" evidence="5">
    <location>
        <begin position="198"/>
        <end position="217"/>
    </location>
</feature>
<protein>
    <submittedName>
        <fullName evidence="7">MFS polyamine transporter</fullName>
    </submittedName>
</protein>
<feature type="transmembrane region" description="Helical" evidence="5">
    <location>
        <begin position="113"/>
        <end position="132"/>
    </location>
</feature>
<dbReference type="GO" id="GO:0022857">
    <property type="term" value="F:transmembrane transporter activity"/>
    <property type="evidence" value="ECO:0007669"/>
    <property type="project" value="InterPro"/>
</dbReference>
<sequence>MQRTEAIEVHLPDDAEESNSIVVFKEKPEELDLPAGGINIGTGVRKQDVLVVDWDGPDDPENPRNWSASKKWAATVLVSAYAFASPAASAMIAPASQNVADEFGISKEVINQIVISIFVLAYAFGPLILAPLSELFGRYPTLQATNIWFLIFNIACGAARNQGELIAFRFLAGLGGGAPLAIGGGLIADCFELNERGLAISIFAIAPLLGPVLGPLTGAWVAEKASWRWVFWSTSILTGIIQVFGMIFIRESFAPVLLSRKAERIRKSMANEEGPKPEITTVYDTPDRHWKVLIKTALIRPFVLFFLEPIMQILGVYMAFIYGLFYIFLTTMPTIFEGVYQQDTGIAGIHYLALGVGLVGGSQLIAYYQDKIYNRLQKKNDDIGKPEFRLPMMFPGSFMLPIGLFLTGWTARANVHWIVPDIGLVFVGLGIIIPWLSINTYIIDAFSLYAASALATVMFFRSLCGFGFPLFAPAMYKALGLGKADSILGALAFFIGCPAPFVFWHFGERIRAASKHARK</sequence>
<dbReference type="PANTHER" id="PTHR23502">
    <property type="entry name" value="MAJOR FACILITATOR SUPERFAMILY"/>
    <property type="match status" value="1"/>
</dbReference>
<reference evidence="7" key="1">
    <citation type="journal article" date="2021" name="New Phytol.">
        <title>Evolutionary innovations through gain and loss of genes in the ectomycorrhizal Boletales.</title>
        <authorList>
            <person name="Wu G."/>
            <person name="Miyauchi S."/>
            <person name="Morin E."/>
            <person name="Kuo A."/>
            <person name="Drula E."/>
            <person name="Varga T."/>
            <person name="Kohler A."/>
            <person name="Feng B."/>
            <person name="Cao Y."/>
            <person name="Lipzen A."/>
            <person name="Daum C."/>
            <person name="Hundley H."/>
            <person name="Pangilinan J."/>
            <person name="Johnson J."/>
            <person name="Barry K."/>
            <person name="LaButti K."/>
            <person name="Ng V."/>
            <person name="Ahrendt S."/>
            <person name="Min B."/>
            <person name="Choi I.G."/>
            <person name="Park H."/>
            <person name="Plett J.M."/>
            <person name="Magnuson J."/>
            <person name="Spatafora J.W."/>
            <person name="Nagy L.G."/>
            <person name="Henrissat B."/>
            <person name="Grigoriev I.V."/>
            <person name="Yang Z.L."/>
            <person name="Xu J."/>
            <person name="Martin F.M."/>
        </authorList>
    </citation>
    <scope>NUCLEOTIDE SEQUENCE</scope>
    <source>
        <strain evidence="7">KKN 215</strain>
    </source>
</reference>
<comment type="subcellular location">
    <subcellularLocation>
        <location evidence="1">Membrane</location>
        <topology evidence="1">Multi-pass membrane protein</topology>
    </subcellularLocation>
</comment>
<feature type="transmembrane region" description="Helical" evidence="5">
    <location>
        <begin position="302"/>
        <end position="329"/>
    </location>
</feature>
<evidence type="ECO:0000313" key="7">
    <source>
        <dbReference type="EMBL" id="KAH8077750.1"/>
    </source>
</evidence>
<feature type="transmembrane region" description="Helical" evidence="5">
    <location>
        <begin position="448"/>
        <end position="472"/>
    </location>
</feature>
<evidence type="ECO:0000256" key="1">
    <source>
        <dbReference type="ARBA" id="ARBA00004141"/>
    </source>
</evidence>
<organism evidence="7 8">
    <name type="scientific">Cristinia sonorae</name>
    <dbReference type="NCBI Taxonomy" id="1940300"/>
    <lineage>
        <taxon>Eukaryota</taxon>
        <taxon>Fungi</taxon>
        <taxon>Dikarya</taxon>
        <taxon>Basidiomycota</taxon>
        <taxon>Agaricomycotina</taxon>
        <taxon>Agaricomycetes</taxon>
        <taxon>Agaricomycetidae</taxon>
        <taxon>Agaricales</taxon>
        <taxon>Pleurotineae</taxon>
        <taxon>Stephanosporaceae</taxon>
        <taxon>Cristinia</taxon>
    </lineage>
</organism>
<keyword evidence="4 5" id="KW-0472">Membrane</keyword>
<keyword evidence="3 5" id="KW-1133">Transmembrane helix</keyword>
<dbReference type="InterPro" id="IPR020846">
    <property type="entry name" value="MFS_dom"/>
</dbReference>
<dbReference type="PROSITE" id="PS50850">
    <property type="entry name" value="MFS"/>
    <property type="match status" value="1"/>
</dbReference>
<evidence type="ECO:0000256" key="5">
    <source>
        <dbReference type="SAM" id="Phobius"/>
    </source>
</evidence>
<proteinExistence type="predicted"/>
<dbReference type="FunFam" id="1.20.1250.20:FF:000011">
    <property type="entry name" value="MFS multidrug transporter, putative"/>
    <property type="match status" value="1"/>
</dbReference>
<dbReference type="InterPro" id="IPR011701">
    <property type="entry name" value="MFS"/>
</dbReference>
<evidence type="ECO:0000256" key="4">
    <source>
        <dbReference type="ARBA" id="ARBA00023136"/>
    </source>
</evidence>
<feature type="transmembrane region" description="Helical" evidence="5">
    <location>
        <begin position="417"/>
        <end position="436"/>
    </location>
</feature>
<dbReference type="AlphaFoldDB" id="A0A8K0UEN9"/>
<name>A0A8K0UEN9_9AGAR</name>
<evidence type="ECO:0000256" key="2">
    <source>
        <dbReference type="ARBA" id="ARBA00022692"/>
    </source>
</evidence>
<dbReference type="PANTHER" id="PTHR23502:SF60">
    <property type="entry name" value="MAJOR FACILITATOR SUPERFAMILY (MFS) PROFILE DOMAIN-CONTAINING PROTEIN-RELATED"/>
    <property type="match status" value="1"/>
</dbReference>
<gene>
    <name evidence="7" type="ORF">BXZ70DRAFT_902162</name>
</gene>
<feature type="transmembrane region" description="Helical" evidence="5">
    <location>
        <begin position="390"/>
        <end position="411"/>
    </location>
</feature>
<dbReference type="InterPro" id="IPR036259">
    <property type="entry name" value="MFS_trans_sf"/>
</dbReference>
<dbReference type="CDD" id="cd17323">
    <property type="entry name" value="MFS_Tpo1_MDR_like"/>
    <property type="match status" value="1"/>
</dbReference>
<dbReference type="EMBL" id="JAEVFJ010000062">
    <property type="protein sequence ID" value="KAH8077750.1"/>
    <property type="molecule type" value="Genomic_DNA"/>
</dbReference>
<dbReference type="OrthoDB" id="6770063at2759"/>
<feature type="transmembrane region" description="Helical" evidence="5">
    <location>
        <begin position="72"/>
        <end position="93"/>
    </location>
</feature>
<dbReference type="Proteomes" id="UP000813824">
    <property type="component" value="Unassembled WGS sequence"/>
</dbReference>
<evidence type="ECO:0000259" key="6">
    <source>
        <dbReference type="PROSITE" id="PS50850"/>
    </source>
</evidence>
<keyword evidence="8" id="KW-1185">Reference proteome</keyword>
<keyword evidence="2 5" id="KW-0812">Transmembrane</keyword>
<dbReference type="Pfam" id="PF07690">
    <property type="entry name" value="MFS_1"/>
    <property type="match status" value="1"/>
</dbReference>
<accession>A0A8K0UEN9</accession>
<evidence type="ECO:0000256" key="3">
    <source>
        <dbReference type="ARBA" id="ARBA00022989"/>
    </source>
</evidence>
<feature type="domain" description="Major facilitator superfamily (MFS) profile" evidence="6">
    <location>
        <begin position="74"/>
        <end position="501"/>
    </location>
</feature>
<feature type="transmembrane region" description="Helical" evidence="5">
    <location>
        <begin position="349"/>
        <end position="369"/>
    </location>
</feature>
<feature type="transmembrane region" description="Helical" evidence="5">
    <location>
        <begin position="166"/>
        <end position="186"/>
    </location>
</feature>
<dbReference type="Gene3D" id="1.20.1250.20">
    <property type="entry name" value="MFS general substrate transporter like domains"/>
    <property type="match status" value="1"/>
</dbReference>
<comment type="caution">
    <text evidence="7">The sequence shown here is derived from an EMBL/GenBank/DDBJ whole genome shotgun (WGS) entry which is preliminary data.</text>
</comment>
<dbReference type="SUPFAM" id="SSF103473">
    <property type="entry name" value="MFS general substrate transporter"/>
    <property type="match status" value="1"/>
</dbReference>
<feature type="transmembrane region" description="Helical" evidence="5">
    <location>
        <begin position="487"/>
        <end position="506"/>
    </location>
</feature>
<dbReference type="GO" id="GO:0016020">
    <property type="term" value="C:membrane"/>
    <property type="evidence" value="ECO:0007669"/>
    <property type="project" value="UniProtKB-SubCell"/>
</dbReference>
<feature type="transmembrane region" description="Helical" evidence="5">
    <location>
        <begin position="229"/>
        <end position="249"/>
    </location>
</feature>
<evidence type="ECO:0000313" key="8">
    <source>
        <dbReference type="Proteomes" id="UP000813824"/>
    </source>
</evidence>